<evidence type="ECO:0000259" key="6">
    <source>
        <dbReference type="Pfam" id="PF01343"/>
    </source>
</evidence>
<organism evidence="7 9">
    <name type="scientific">Dorea longicatena</name>
    <dbReference type="NCBI Taxonomy" id="88431"/>
    <lineage>
        <taxon>Bacteria</taxon>
        <taxon>Bacillati</taxon>
        <taxon>Bacillota</taxon>
        <taxon>Clostridia</taxon>
        <taxon>Lachnospirales</taxon>
        <taxon>Lachnospiraceae</taxon>
        <taxon>Dorea</taxon>
    </lineage>
</organism>
<dbReference type="CDD" id="cd07023">
    <property type="entry name" value="S49_Sppa_N_C"/>
    <property type="match status" value="1"/>
</dbReference>
<dbReference type="Proteomes" id="UP000095597">
    <property type="component" value="Unassembled WGS sequence"/>
</dbReference>
<comment type="similarity">
    <text evidence="1">Belongs to the peptidase S49 family.</text>
</comment>
<dbReference type="InterPro" id="IPR002142">
    <property type="entry name" value="Peptidase_S49"/>
</dbReference>
<feature type="domain" description="Peptidase S49" evidence="6">
    <location>
        <begin position="130"/>
        <end position="272"/>
    </location>
</feature>
<evidence type="ECO:0000256" key="1">
    <source>
        <dbReference type="ARBA" id="ARBA00008683"/>
    </source>
</evidence>
<evidence type="ECO:0000256" key="4">
    <source>
        <dbReference type="ARBA" id="ARBA00022825"/>
    </source>
</evidence>
<dbReference type="GO" id="GO:0008236">
    <property type="term" value="F:serine-type peptidase activity"/>
    <property type="evidence" value="ECO:0007669"/>
    <property type="project" value="UniProtKB-KW"/>
</dbReference>
<dbReference type="GeneID" id="93136190"/>
<dbReference type="PANTHER" id="PTHR42987:SF7">
    <property type="entry name" value="SIGNAL PEPTIDE PEPTIDASE SPPA-RELATED"/>
    <property type="match status" value="1"/>
</dbReference>
<dbReference type="Gene3D" id="3.90.226.10">
    <property type="entry name" value="2-enoyl-CoA Hydratase, Chain A, domain 1"/>
    <property type="match status" value="2"/>
</dbReference>
<evidence type="ECO:0000256" key="5">
    <source>
        <dbReference type="SAM" id="SignalP"/>
    </source>
</evidence>
<keyword evidence="3 7" id="KW-0378">Hydrolase</keyword>
<gene>
    <name evidence="7" type="primary">sppA</name>
    <name evidence="7" type="ORF">ERS852573_00769</name>
    <name evidence="8" type="ORF">GT565_06815</name>
</gene>
<dbReference type="InterPro" id="IPR047272">
    <property type="entry name" value="S49_SppA_C"/>
</dbReference>
<dbReference type="Pfam" id="PF01343">
    <property type="entry name" value="Peptidase_S49"/>
    <property type="match status" value="1"/>
</dbReference>
<keyword evidence="2 7" id="KW-0645">Protease</keyword>
<evidence type="ECO:0000256" key="3">
    <source>
        <dbReference type="ARBA" id="ARBA00022801"/>
    </source>
</evidence>
<dbReference type="RefSeq" id="WP_006426295.1">
    <property type="nucleotide sequence ID" value="NZ_CP102280.1"/>
</dbReference>
<keyword evidence="5" id="KW-0732">Signal</keyword>
<evidence type="ECO:0000313" key="8">
    <source>
        <dbReference type="EMBL" id="MZK17830.1"/>
    </source>
</evidence>
<protein>
    <submittedName>
        <fullName evidence="7">Protease 4</fullName>
        <ecNumber evidence="7">3.4.21.-</ecNumber>
    </submittedName>
    <submittedName>
        <fullName evidence="8">Signal peptide peptidase SppA</fullName>
    </submittedName>
</protein>
<sequence length="327" mass="36039">MKKKQIIGLVVAAALFVGVSAASVFTNTISKNLLQSSADDIINLGGSYQFNPPSEDYIAIVRVEGTIQEQSGSSILEASSGYQHDSTMNYIDELMDDSNNKGILLYVDSPGGTVYESEELYQKLKEYKETTKRPIWDYMAHYAASGGYMVSMASDKIYANSNTTTGSIGVIMSGYDMSGLYKKLGIRYVSITSGKNKDSSKFTDEQIAIYQDQINEAYEEFVNIVADGRDMSVEDVKKLADGRTYTAKQAKNNGLIDEISLYPDMKDAMSKKLGTSTFYEMESDEGLLQSLFSKAESLVPKSEAQVLTETAKSVESGVPMYYAEQLR</sequence>
<proteinExistence type="inferred from homology"/>
<evidence type="ECO:0000313" key="10">
    <source>
        <dbReference type="Proteomes" id="UP000446719"/>
    </source>
</evidence>
<dbReference type="InterPro" id="IPR029045">
    <property type="entry name" value="ClpP/crotonase-like_dom_sf"/>
</dbReference>
<dbReference type="PANTHER" id="PTHR42987">
    <property type="entry name" value="PEPTIDASE S49"/>
    <property type="match status" value="1"/>
</dbReference>
<dbReference type="InterPro" id="IPR004635">
    <property type="entry name" value="Pept_S49_SppA"/>
</dbReference>
<keyword evidence="4" id="KW-0720">Serine protease</keyword>
<feature type="chain" id="PRO_5038212860" evidence="5">
    <location>
        <begin position="22"/>
        <end position="327"/>
    </location>
</feature>
<dbReference type="GO" id="GO:0006508">
    <property type="term" value="P:proteolysis"/>
    <property type="evidence" value="ECO:0007669"/>
    <property type="project" value="UniProtKB-KW"/>
</dbReference>
<evidence type="ECO:0000313" key="9">
    <source>
        <dbReference type="Proteomes" id="UP000095597"/>
    </source>
</evidence>
<dbReference type="AlphaFoldDB" id="A0A173S162"/>
<reference evidence="8 10" key="2">
    <citation type="journal article" date="2019" name="Nat. Med.">
        <title>A library of human gut bacterial isolates paired with longitudinal multiomics data enables mechanistic microbiome research.</title>
        <authorList>
            <person name="Poyet M."/>
            <person name="Groussin M."/>
            <person name="Gibbons S.M."/>
            <person name="Avila-Pacheco J."/>
            <person name="Jiang X."/>
            <person name="Kearney S.M."/>
            <person name="Perrotta A.R."/>
            <person name="Berdy B."/>
            <person name="Zhao S."/>
            <person name="Lieberman T.D."/>
            <person name="Swanson P.K."/>
            <person name="Smith M."/>
            <person name="Roesemann S."/>
            <person name="Alexander J.E."/>
            <person name="Rich S.A."/>
            <person name="Livny J."/>
            <person name="Vlamakis H."/>
            <person name="Clish C."/>
            <person name="Bullock K."/>
            <person name="Deik A."/>
            <person name="Scott J."/>
            <person name="Pierce K.A."/>
            <person name="Xavier R.J."/>
            <person name="Alm E.J."/>
        </authorList>
    </citation>
    <scope>NUCLEOTIDE SEQUENCE [LARGE SCALE GENOMIC DNA]</scope>
    <source>
        <strain evidence="8 10">BIOML-A7</strain>
    </source>
</reference>
<dbReference type="Proteomes" id="UP000446719">
    <property type="component" value="Unassembled WGS sequence"/>
</dbReference>
<dbReference type="EC" id="3.4.21.-" evidence="7"/>
<dbReference type="NCBIfam" id="TIGR00706">
    <property type="entry name" value="SppA_dom"/>
    <property type="match status" value="1"/>
</dbReference>
<dbReference type="EMBL" id="WWSB01000006">
    <property type="protein sequence ID" value="MZK17830.1"/>
    <property type="molecule type" value="Genomic_DNA"/>
</dbReference>
<reference evidence="7 9" key="1">
    <citation type="submission" date="2015-09" db="EMBL/GenBank/DDBJ databases">
        <authorList>
            <consortium name="Pathogen Informatics"/>
        </authorList>
    </citation>
    <scope>NUCLEOTIDE SEQUENCE [LARGE SCALE GENOMIC DNA]</scope>
    <source>
        <strain evidence="7 9">2789STDY5834961</strain>
    </source>
</reference>
<evidence type="ECO:0000256" key="2">
    <source>
        <dbReference type="ARBA" id="ARBA00022670"/>
    </source>
</evidence>
<accession>A0A173S162</accession>
<dbReference type="EMBL" id="CYXO01000003">
    <property type="protein sequence ID" value="CUM83696.1"/>
    <property type="molecule type" value="Genomic_DNA"/>
</dbReference>
<evidence type="ECO:0000313" key="7">
    <source>
        <dbReference type="EMBL" id="CUM83696.1"/>
    </source>
</evidence>
<dbReference type="SUPFAM" id="SSF52096">
    <property type="entry name" value="ClpP/crotonase"/>
    <property type="match status" value="1"/>
</dbReference>
<feature type="signal peptide" evidence="5">
    <location>
        <begin position="1"/>
        <end position="21"/>
    </location>
</feature>
<dbReference type="OrthoDB" id="9764363at2"/>
<name>A0A173S162_9FIRM</name>